<dbReference type="Proteomes" id="UP001446871">
    <property type="component" value="Unassembled WGS sequence"/>
</dbReference>
<dbReference type="Pfam" id="PF12900">
    <property type="entry name" value="Pyridox_ox_2"/>
    <property type="match status" value="1"/>
</dbReference>
<evidence type="ECO:0000256" key="1">
    <source>
        <dbReference type="SAM" id="MobiDB-lite"/>
    </source>
</evidence>
<gene>
    <name evidence="2" type="ORF">PG996_011203</name>
</gene>
<dbReference type="InterPro" id="IPR012349">
    <property type="entry name" value="Split_barrel_FMN-bd"/>
</dbReference>
<evidence type="ECO:0000313" key="3">
    <source>
        <dbReference type="Proteomes" id="UP001446871"/>
    </source>
</evidence>
<accession>A0ABR1UEG4</accession>
<dbReference type="PANTHER" id="PTHR34071:SF2">
    <property type="entry name" value="FLAVIN-NUCLEOTIDE-BINDING PROTEIN"/>
    <property type="match status" value="1"/>
</dbReference>
<name>A0ABR1UEG4_9PEZI</name>
<protein>
    <submittedName>
        <fullName evidence="2">Uncharacterized protein</fullName>
    </submittedName>
</protein>
<sequence>MYNHREGGRASHDEKQQGSQLLPSALQPHQPEIASILVAGHLLPKNLLQHLHPTANLAPGTSPSDTGLKLCLQNAGMPKKSVPAAPHIDMGLLTFVSYDVVFLELPKNISPSSADGGEGKDQSHGVDPRRAQRGLAYSSTWETPFRPRPSLQGGADSTLHRTQQNIHHPPSQPQHICHRPNIITMADQPYVEVYKKTAQNSVLRCPSRGAYHQPSTCHDHHTDAIAHAARYDVHTVHSIINSAPLAHVGFINPETLTPVVLPMIARIGDYEADQDCASGSNQGNVSESCQGKISESCQGNVSGNGHTTPNGDAMDTAEDTVEDTVACYLHGSAAARLFRDGNGMGNGIPVCIEATKILGLVLTLTPFSHTYDYRSAILHGRATLLDPANSLADRAEVLWALKLLTDGILPERWANCRTPPDEFELMSTRIIKVRIESASAKVRNHGVDEQPKDLKPTERANIMRTWTGVIPHLDLLGEPQPARFNMVRHPPSYITDHVKRHNEEEIAHSRLAHRLWDVLSWLIPGTWAWLFGR</sequence>
<feature type="compositionally biased region" description="Basic and acidic residues" evidence="1">
    <location>
        <begin position="117"/>
        <end position="130"/>
    </location>
</feature>
<reference evidence="2 3" key="1">
    <citation type="submission" date="2023-01" db="EMBL/GenBank/DDBJ databases">
        <title>Analysis of 21 Apiospora genomes using comparative genomics revels a genus with tremendous synthesis potential of carbohydrate active enzymes and secondary metabolites.</title>
        <authorList>
            <person name="Sorensen T."/>
        </authorList>
    </citation>
    <scope>NUCLEOTIDE SEQUENCE [LARGE SCALE GENOMIC DNA]</scope>
    <source>
        <strain evidence="2 3">CBS 83171</strain>
    </source>
</reference>
<evidence type="ECO:0000313" key="2">
    <source>
        <dbReference type="EMBL" id="KAK8057266.1"/>
    </source>
</evidence>
<feature type="region of interest" description="Disordered" evidence="1">
    <location>
        <begin position="109"/>
        <end position="174"/>
    </location>
</feature>
<proteinExistence type="predicted"/>
<organism evidence="2 3">
    <name type="scientific">Apiospora saccharicola</name>
    <dbReference type="NCBI Taxonomy" id="335842"/>
    <lineage>
        <taxon>Eukaryota</taxon>
        <taxon>Fungi</taxon>
        <taxon>Dikarya</taxon>
        <taxon>Ascomycota</taxon>
        <taxon>Pezizomycotina</taxon>
        <taxon>Sordariomycetes</taxon>
        <taxon>Xylariomycetidae</taxon>
        <taxon>Amphisphaeriales</taxon>
        <taxon>Apiosporaceae</taxon>
        <taxon>Apiospora</taxon>
    </lineage>
</organism>
<dbReference type="Gene3D" id="2.30.110.10">
    <property type="entry name" value="Electron Transport, Fmn-binding Protein, Chain A"/>
    <property type="match status" value="1"/>
</dbReference>
<comment type="caution">
    <text evidence="2">The sequence shown here is derived from an EMBL/GenBank/DDBJ whole genome shotgun (WGS) entry which is preliminary data.</text>
</comment>
<dbReference type="PANTHER" id="PTHR34071">
    <property type="entry name" value="5-NITROIMIDAZOLE ANTIBIOTICS RESISTANCE PROTEIN, NIMA-FAMILY-RELATED PROTEIN-RELATED"/>
    <property type="match status" value="1"/>
</dbReference>
<dbReference type="EMBL" id="JAQQWM010000007">
    <property type="protein sequence ID" value="KAK8057266.1"/>
    <property type="molecule type" value="Genomic_DNA"/>
</dbReference>
<dbReference type="InterPro" id="IPR024747">
    <property type="entry name" value="Pyridox_Oxase-rel"/>
</dbReference>
<keyword evidence="3" id="KW-1185">Reference proteome</keyword>
<dbReference type="SUPFAM" id="SSF50475">
    <property type="entry name" value="FMN-binding split barrel"/>
    <property type="match status" value="1"/>
</dbReference>